<reference evidence="1" key="1">
    <citation type="submission" date="2021-06" db="EMBL/GenBank/DDBJ databases">
        <authorList>
            <person name="Kallberg Y."/>
            <person name="Tangrot J."/>
            <person name="Rosling A."/>
        </authorList>
    </citation>
    <scope>NUCLEOTIDE SEQUENCE</scope>
    <source>
        <strain evidence="1">28 12/20/2015</strain>
    </source>
</reference>
<accession>A0ACA9LYH2</accession>
<protein>
    <submittedName>
        <fullName evidence="1">4544_t:CDS:1</fullName>
    </submittedName>
</protein>
<evidence type="ECO:0000313" key="2">
    <source>
        <dbReference type="Proteomes" id="UP000789366"/>
    </source>
</evidence>
<dbReference type="Proteomes" id="UP000789366">
    <property type="component" value="Unassembled WGS sequence"/>
</dbReference>
<gene>
    <name evidence="1" type="ORF">SPELUC_LOCUS5428</name>
</gene>
<feature type="non-terminal residue" evidence="1">
    <location>
        <position position="1"/>
    </location>
</feature>
<name>A0ACA9LYH2_9GLOM</name>
<evidence type="ECO:0000313" key="1">
    <source>
        <dbReference type="EMBL" id="CAG8556589.1"/>
    </source>
</evidence>
<proteinExistence type="predicted"/>
<comment type="caution">
    <text evidence="1">The sequence shown here is derived from an EMBL/GenBank/DDBJ whole genome shotgun (WGS) entry which is preliminary data.</text>
</comment>
<sequence>ILYPSEVHCILDPLKLQYALEEYPFHFFGSLGKVEVKNKSTLLFLGRYVILTAIQLQFYKKSMEEIIQIEFGILNARDAVFKGPARSHLESGYKKKPVVSDVISNVPQPTDAPQPQPTEAPAQPTVAPQQPSAAPKGAASSPAQQKSANKVVTISNNAPNVITITSTSLLDSPTSKSNVNSANSNDSSSSTSIITAAIVVGTVVVAAAIGIWIFRKWKLTPSRNFKEKIQPVVDFGPRSAESDEMFLRGLHEP</sequence>
<organism evidence="1 2">
    <name type="scientific">Cetraspora pellucida</name>
    <dbReference type="NCBI Taxonomy" id="1433469"/>
    <lineage>
        <taxon>Eukaryota</taxon>
        <taxon>Fungi</taxon>
        <taxon>Fungi incertae sedis</taxon>
        <taxon>Mucoromycota</taxon>
        <taxon>Glomeromycotina</taxon>
        <taxon>Glomeromycetes</taxon>
        <taxon>Diversisporales</taxon>
        <taxon>Gigasporaceae</taxon>
        <taxon>Cetraspora</taxon>
    </lineage>
</organism>
<keyword evidence="2" id="KW-1185">Reference proteome</keyword>
<dbReference type="EMBL" id="CAJVPW010005538">
    <property type="protein sequence ID" value="CAG8556589.1"/>
    <property type="molecule type" value="Genomic_DNA"/>
</dbReference>